<accession>A0ACC0G880</accession>
<comment type="caution">
    <text evidence="1">The sequence shown here is derived from an EMBL/GenBank/DDBJ whole genome shotgun (WGS) entry which is preliminary data.</text>
</comment>
<dbReference type="EMBL" id="CM045767">
    <property type="protein sequence ID" value="KAI7996385.1"/>
    <property type="molecule type" value="Genomic_DNA"/>
</dbReference>
<reference evidence="1 2" key="1">
    <citation type="journal article" date="2022" name="Plant J.">
        <title>Chromosome-level genome of Camellia lanceoleosa provides a valuable resource for understanding genome evolution and self-incompatibility.</title>
        <authorList>
            <person name="Gong W."/>
            <person name="Xiao S."/>
            <person name="Wang L."/>
            <person name="Liao Z."/>
            <person name="Chang Y."/>
            <person name="Mo W."/>
            <person name="Hu G."/>
            <person name="Li W."/>
            <person name="Zhao G."/>
            <person name="Zhu H."/>
            <person name="Hu X."/>
            <person name="Ji K."/>
            <person name="Xiang X."/>
            <person name="Song Q."/>
            <person name="Yuan D."/>
            <person name="Jin S."/>
            <person name="Zhang L."/>
        </authorList>
    </citation>
    <scope>NUCLEOTIDE SEQUENCE [LARGE SCALE GENOMIC DNA]</scope>
    <source>
        <strain evidence="1">SQ_2022a</strain>
    </source>
</reference>
<organism evidence="1 2">
    <name type="scientific">Camellia lanceoleosa</name>
    <dbReference type="NCBI Taxonomy" id="1840588"/>
    <lineage>
        <taxon>Eukaryota</taxon>
        <taxon>Viridiplantae</taxon>
        <taxon>Streptophyta</taxon>
        <taxon>Embryophyta</taxon>
        <taxon>Tracheophyta</taxon>
        <taxon>Spermatophyta</taxon>
        <taxon>Magnoliopsida</taxon>
        <taxon>eudicotyledons</taxon>
        <taxon>Gunneridae</taxon>
        <taxon>Pentapetalae</taxon>
        <taxon>asterids</taxon>
        <taxon>Ericales</taxon>
        <taxon>Theaceae</taxon>
        <taxon>Camellia</taxon>
    </lineage>
</organism>
<keyword evidence="2" id="KW-1185">Reference proteome</keyword>
<evidence type="ECO:0000313" key="2">
    <source>
        <dbReference type="Proteomes" id="UP001060215"/>
    </source>
</evidence>
<name>A0ACC0G880_9ERIC</name>
<sequence>MNHRSSEHHHHHHHPKHHHHHANATENYQVHVSTYDFMPRRFIEAPPYPNIYTTSHIDEARVRPEAHHKKAMVVDYDQRAIEYGRDRNEKVVEEEDIDAEADEFIKREHKRFEMIKLKSMNKG</sequence>
<protein>
    <submittedName>
        <fullName evidence="1">Uncharacterized protein</fullName>
    </submittedName>
</protein>
<gene>
    <name evidence="1" type="ORF">LOK49_LG10G00308</name>
</gene>
<evidence type="ECO:0000313" key="1">
    <source>
        <dbReference type="EMBL" id="KAI7996385.1"/>
    </source>
</evidence>
<dbReference type="Proteomes" id="UP001060215">
    <property type="component" value="Chromosome 10"/>
</dbReference>
<proteinExistence type="predicted"/>